<feature type="domain" description="HNH nuclease" evidence="3">
    <location>
        <begin position="333"/>
        <end position="385"/>
    </location>
</feature>
<dbReference type="AlphaFoldDB" id="A0AAE3KIL8"/>
<dbReference type="Pfam" id="PF02720">
    <property type="entry name" value="DUF222"/>
    <property type="match status" value="1"/>
</dbReference>
<dbReference type="InterPro" id="IPR003615">
    <property type="entry name" value="HNH_nuc"/>
</dbReference>
<evidence type="ECO:0000313" key="5">
    <source>
        <dbReference type="Proteomes" id="UP001206128"/>
    </source>
</evidence>
<reference evidence="4" key="1">
    <citation type="submission" date="2022-06" db="EMBL/GenBank/DDBJ databases">
        <title>Genomic Encyclopedia of Archaeal and Bacterial Type Strains, Phase II (KMG-II): from individual species to whole genera.</title>
        <authorList>
            <person name="Goeker M."/>
        </authorList>
    </citation>
    <scope>NUCLEOTIDE SEQUENCE</scope>
    <source>
        <strain evidence="4">DSM 43935</strain>
    </source>
</reference>
<organism evidence="4 5">
    <name type="scientific">Goodfellowiella coeruleoviolacea</name>
    <dbReference type="NCBI Taxonomy" id="334858"/>
    <lineage>
        <taxon>Bacteria</taxon>
        <taxon>Bacillati</taxon>
        <taxon>Actinomycetota</taxon>
        <taxon>Actinomycetes</taxon>
        <taxon>Pseudonocardiales</taxon>
        <taxon>Pseudonocardiaceae</taxon>
        <taxon>Goodfellowiella</taxon>
    </lineage>
</organism>
<sequence>MDQPTLCLSLLRDLLDHSDQLSRESDNSLLELLRTLESVSRLASLMALTVAAEADRRGVPSQHSCSSLGVFLRRLLRLSPGESAERARMARALTESIDESTGTRYPPVLPATATALRTGELDLGHVRVIARTLAALPLTLPDQVRRDAEAFLTEQASQLDPHQLTAVARTLRTRLDQDGTLREEQDAVEQRELHITRDRRGRTRIRGVLDAEAGAALQTAIHTLASPGPAADGRTDPRGPARRRADALLGLAHHALDGGGLTSGVGERPHLSVTIGFTQLRDVAGTGTLERGDPITAQSVRRIACDAQVIPAVLNATGEPLDIGRASPTVPEPIRRALAVRDGGCAFPGCDRSPSWCNAHHIRHWVEGGDTALRNLVLLCGPHHRAVHHDGWQVRVVHGRAEFVPPRWVDPTRRPRRNAGPHDFSRFDAAS</sequence>
<dbReference type="InterPro" id="IPR002711">
    <property type="entry name" value="HNH"/>
</dbReference>
<dbReference type="GO" id="GO:0004519">
    <property type="term" value="F:endonuclease activity"/>
    <property type="evidence" value="ECO:0007669"/>
    <property type="project" value="InterPro"/>
</dbReference>
<comment type="similarity">
    <text evidence="1">Belongs to the Rv1128c/1148c/1588c/1702c/1945/3466 family.</text>
</comment>
<dbReference type="InterPro" id="IPR003870">
    <property type="entry name" value="DUF222"/>
</dbReference>
<evidence type="ECO:0000259" key="3">
    <source>
        <dbReference type="SMART" id="SM00507"/>
    </source>
</evidence>
<dbReference type="GO" id="GO:0008270">
    <property type="term" value="F:zinc ion binding"/>
    <property type="evidence" value="ECO:0007669"/>
    <property type="project" value="InterPro"/>
</dbReference>
<dbReference type="Proteomes" id="UP001206128">
    <property type="component" value="Unassembled WGS sequence"/>
</dbReference>
<name>A0AAE3KIL8_9PSEU</name>
<comment type="caution">
    <text evidence="4">The sequence shown here is derived from an EMBL/GenBank/DDBJ whole genome shotgun (WGS) entry which is preliminary data.</text>
</comment>
<dbReference type="EMBL" id="JAMTCK010000018">
    <property type="protein sequence ID" value="MCP2169401.1"/>
    <property type="molecule type" value="Genomic_DNA"/>
</dbReference>
<dbReference type="CDD" id="cd00085">
    <property type="entry name" value="HNHc"/>
    <property type="match status" value="1"/>
</dbReference>
<dbReference type="SMART" id="SM00507">
    <property type="entry name" value="HNHc"/>
    <property type="match status" value="1"/>
</dbReference>
<dbReference type="GO" id="GO:0003676">
    <property type="term" value="F:nucleic acid binding"/>
    <property type="evidence" value="ECO:0007669"/>
    <property type="project" value="InterPro"/>
</dbReference>
<evidence type="ECO:0000256" key="1">
    <source>
        <dbReference type="ARBA" id="ARBA00023450"/>
    </source>
</evidence>
<proteinExistence type="inferred from homology"/>
<evidence type="ECO:0000313" key="4">
    <source>
        <dbReference type="EMBL" id="MCP2169401.1"/>
    </source>
</evidence>
<dbReference type="RefSeq" id="WP_253778153.1">
    <property type="nucleotide sequence ID" value="NZ_JAMTCK010000018.1"/>
</dbReference>
<evidence type="ECO:0000256" key="2">
    <source>
        <dbReference type="SAM" id="MobiDB-lite"/>
    </source>
</evidence>
<feature type="region of interest" description="Disordered" evidence="2">
    <location>
        <begin position="410"/>
        <end position="431"/>
    </location>
</feature>
<protein>
    <recommendedName>
        <fullName evidence="3">HNH nuclease domain-containing protein</fullName>
    </recommendedName>
</protein>
<dbReference type="Pfam" id="PF01844">
    <property type="entry name" value="HNH"/>
    <property type="match status" value="1"/>
</dbReference>
<gene>
    <name evidence="4" type="ORF">LX83_006286</name>
</gene>
<keyword evidence="5" id="KW-1185">Reference proteome</keyword>
<accession>A0AAE3KIL8</accession>
<dbReference type="Gene3D" id="1.10.30.50">
    <property type="match status" value="1"/>
</dbReference>